<comment type="caution">
    <text evidence="2">The sequence shown here is derived from an EMBL/GenBank/DDBJ whole genome shotgun (WGS) entry which is preliminary data.</text>
</comment>
<keyword evidence="3" id="KW-1185">Reference proteome</keyword>
<proteinExistence type="predicted"/>
<sequence length="68" mass="7985">MGAKDLHQGEMEAEERGWRSPEFGEVLFPKSSDLPRRSHVSKSKEDLDKRIYHFQFEQQIEKSCMTGE</sequence>
<dbReference type="Proteomes" id="UP000018936">
    <property type="component" value="Unassembled WGS sequence"/>
</dbReference>
<evidence type="ECO:0000313" key="2">
    <source>
        <dbReference type="EMBL" id="ETE61633.1"/>
    </source>
</evidence>
<accession>V8NJ12</accession>
<organism evidence="2 3">
    <name type="scientific">Ophiophagus hannah</name>
    <name type="common">King cobra</name>
    <name type="synonym">Naja hannah</name>
    <dbReference type="NCBI Taxonomy" id="8665"/>
    <lineage>
        <taxon>Eukaryota</taxon>
        <taxon>Metazoa</taxon>
        <taxon>Chordata</taxon>
        <taxon>Craniata</taxon>
        <taxon>Vertebrata</taxon>
        <taxon>Euteleostomi</taxon>
        <taxon>Lepidosauria</taxon>
        <taxon>Squamata</taxon>
        <taxon>Bifurcata</taxon>
        <taxon>Unidentata</taxon>
        <taxon>Episquamata</taxon>
        <taxon>Toxicofera</taxon>
        <taxon>Serpentes</taxon>
        <taxon>Colubroidea</taxon>
        <taxon>Elapidae</taxon>
        <taxon>Elapinae</taxon>
        <taxon>Ophiophagus</taxon>
    </lineage>
</organism>
<evidence type="ECO:0000256" key="1">
    <source>
        <dbReference type="SAM" id="MobiDB-lite"/>
    </source>
</evidence>
<reference evidence="2 3" key="1">
    <citation type="journal article" date="2013" name="Proc. Natl. Acad. Sci. U.S.A.">
        <title>The king cobra genome reveals dynamic gene evolution and adaptation in the snake venom system.</title>
        <authorList>
            <person name="Vonk F.J."/>
            <person name="Casewell N.R."/>
            <person name="Henkel C.V."/>
            <person name="Heimberg A.M."/>
            <person name="Jansen H.J."/>
            <person name="McCleary R.J."/>
            <person name="Kerkkamp H.M."/>
            <person name="Vos R.A."/>
            <person name="Guerreiro I."/>
            <person name="Calvete J.J."/>
            <person name="Wuster W."/>
            <person name="Woods A.E."/>
            <person name="Logan J.M."/>
            <person name="Harrison R.A."/>
            <person name="Castoe T.A."/>
            <person name="de Koning A.P."/>
            <person name="Pollock D.D."/>
            <person name="Yandell M."/>
            <person name="Calderon D."/>
            <person name="Renjifo C."/>
            <person name="Currier R.B."/>
            <person name="Salgado D."/>
            <person name="Pla D."/>
            <person name="Sanz L."/>
            <person name="Hyder A.S."/>
            <person name="Ribeiro J.M."/>
            <person name="Arntzen J.W."/>
            <person name="van den Thillart G.E."/>
            <person name="Boetzer M."/>
            <person name="Pirovano W."/>
            <person name="Dirks R.P."/>
            <person name="Spaink H.P."/>
            <person name="Duboule D."/>
            <person name="McGlinn E."/>
            <person name="Kini R.M."/>
            <person name="Richardson M.K."/>
        </authorList>
    </citation>
    <scope>NUCLEOTIDE SEQUENCE</scope>
    <source>
        <tissue evidence="2">Blood</tissue>
    </source>
</reference>
<dbReference type="EMBL" id="AZIM01003756">
    <property type="protein sequence ID" value="ETE61633.1"/>
    <property type="molecule type" value="Genomic_DNA"/>
</dbReference>
<protein>
    <submittedName>
        <fullName evidence="2">Uncharacterized protein</fullName>
    </submittedName>
</protein>
<name>V8NJ12_OPHHA</name>
<gene>
    <name evidence="2" type="ORF">L345_12619</name>
</gene>
<feature type="region of interest" description="Disordered" evidence="1">
    <location>
        <begin position="1"/>
        <end position="24"/>
    </location>
</feature>
<dbReference type="AlphaFoldDB" id="V8NJ12"/>
<evidence type="ECO:0000313" key="3">
    <source>
        <dbReference type="Proteomes" id="UP000018936"/>
    </source>
</evidence>
<feature type="compositionally biased region" description="Basic and acidic residues" evidence="1">
    <location>
        <begin position="1"/>
        <end position="19"/>
    </location>
</feature>